<dbReference type="EMBL" id="CAJVPK010000092">
    <property type="protein sequence ID" value="CAG8447013.1"/>
    <property type="molecule type" value="Genomic_DNA"/>
</dbReference>
<gene>
    <name evidence="1" type="ORF">DEBURN_LOCUS1864</name>
</gene>
<dbReference type="SUPFAM" id="SSF52047">
    <property type="entry name" value="RNI-like"/>
    <property type="match status" value="1"/>
</dbReference>
<name>A0A9N8VDX4_9GLOM</name>
<comment type="caution">
    <text evidence="1">The sequence shown here is derived from an EMBL/GenBank/DDBJ whole genome shotgun (WGS) entry which is preliminary data.</text>
</comment>
<evidence type="ECO:0000313" key="2">
    <source>
        <dbReference type="Proteomes" id="UP000789706"/>
    </source>
</evidence>
<sequence>MTYEIICNLIFNSCNYLRGLTYHWKEEFNTIKLLDYTKFSRFHQVIYNLRIFKFDYCCFPTPVTRNLLSTISKFNNNIQYLLINTDYYVGSELMKIILQFIKSQKRIKVLSINVCLNLDVDPEILYQSIQFHSNTLTHLKLDAMNEFEQLLKLLVTCKNLITLEILGFDPEMIPYLDELPIIPQINIKNLYCLPIMNRNQKGNSSEIQLFSIIYLLKMTNFNLKSFTYLANCTPNLMNIIKYKCSNITHLTFLLSEEKNILDLCDLLMNLPNLEHLSLKISSSDLEISDKFIIQKLAISIPYTLNTLGIYFFLTTECLKILLTNCKSVIRVLTLPCKYYYITDEIFEILKNYYYEKVNDLDHDQDYCLKEFRYSLFSEGNNASISIKHNENIQKLKSFIPIVDVANSFSTPFYGDAFAQAYTKEITKLFNKFDSDLETDLFNRVSGMKKSTKKEIYNSCVNIISDTVKTFESNLVNVVKDSIFNQEPKFKGQCQNPHRVKQPPKGVNWTLSDCQKQDYICGNPPAICHFMESIVKPRNVKNINKNFITTFTKSSTFLNKISNLISSKVDDKSKAKAIINNFNNSLNNFQKNVFSKNFCTKKVCDHYDKNIKLLLLSFP</sequence>
<dbReference type="Proteomes" id="UP000789706">
    <property type="component" value="Unassembled WGS sequence"/>
</dbReference>
<organism evidence="1 2">
    <name type="scientific">Diversispora eburnea</name>
    <dbReference type="NCBI Taxonomy" id="1213867"/>
    <lineage>
        <taxon>Eukaryota</taxon>
        <taxon>Fungi</taxon>
        <taxon>Fungi incertae sedis</taxon>
        <taxon>Mucoromycota</taxon>
        <taxon>Glomeromycotina</taxon>
        <taxon>Glomeromycetes</taxon>
        <taxon>Diversisporales</taxon>
        <taxon>Diversisporaceae</taxon>
        <taxon>Diversispora</taxon>
    </lineage>
</organism>
<reference evidence="1" key="1">
    <citation type="submission" date="2021-06" db="EMBL/GenBank/DDBJ databases">
        <authorList>
            <person name="Kallberg Y."/>
            <person name="Tangrot J."/>
            <person name="Rosling A."/>
        </authorList>
    </citation>
    <scope>NUCLEOTIDE SEQUENCE</scope>
    <source>
        <strain evidence="1">AZ414A</strain>
    </source>
</reference>
<accession>A0A9N8VDX4</accession>
<proteinExistence type="predicted"/>
<keyword evidence="2" id="KW-1185">Reference proteome</keyword>
<dbReference type="AlphaFoldDB" id="A0A9N8VDX4"/>
<protein>
    <submittedName>
        <fullName evidence="1">2402_t:CDS:1</fullName>
    </submittedName>
</protein>
<evidence type="ECO:0000313" key="1">
    <source>
        <dbReference type="EMBL" id="CAG8447013.1"/>
    </source>
</evidence>
<dbReference type="OrthoDB" id="2408766at2759"/>